<evidence type="ECO:0000256" key="1">
    <source>
        <dbReference type="SAM" id="Phobius"/>
    </source>
</evidence>
<reference evidence="2 3" key="1">
    <citation type="submission" date="2019-05" db="EMBL/GenBank/DDBJ databases">
        <title>Another draft genome of Portunus trituberculatus and its Hox gene families provides insights of decapod evolution.</title>
        <authorList>
            <person name="Jeong J.-H."/>
            <person name="Song I."/>
            <person name="Kim S."/>
            <person name="Choi T."/>
            <person name="Kim D."/>
            <person name="Ryu S."/>
            <person name="Kim W."/>
        </authorList>
    </citation>
    <scope>NUCLEOTIDE SEQUENCE [LARGE SCALE GENOMIC DNA]</scope>
    <source>
        <tissue evidence="2">Muscle</tissue>
    </source>
</reference>
<protein>
    <submittedName>
        <fullName evidence="2">Uncharacterized protein</fullName>
    </submittedName>
</protein>
<keyword evidence="1" id="KW-0472">Membrane</keyword>
<name>A0A5B7G994_PORTR</name>
<proteinExistence type="predicted"/>
<keyword evidence="3" id="KW-1185">Reference proteome</keyword>
<dbReference type="AlphaFoldDB" id="A0A5B7G994"/>
<sequence length="83" mass="9108">MNGRLDTGFMPHSEDTNAPLRFMCYLGSEWAPLLLLLAVVGWAGGVAVAVAVVVVVLLTQGRFWSMRLKLTICGNLVFEDIKK</sequence>
<gene>
    <name evidence="2" type="ORF">E2C01_049367</name>
</gene>
<keyword evidence="1" id="KW-1133">Transmembrane helix</keyword>
<evidence type="ECO:0000313" key="2">
    <source>
        <dbReference type="EMBL" id="MPC55432.1"/>
    </source>
</evidence>
<dbReference type="EMBL" id="VSRR010013167">
    <property type="protein sequence ID" value="MPC55432.1"/>
    <property type="molecule type" value="Genomic_DNA"/>
</dbReference>
<organism evidence="2 3">
    <name type="scientific">Portunus trituberculatus</name>
    <name type="common">Swimming crab</name>
    <name type="synonym">Neptunus trituberculatus</name>
    <dbReference type="NCBI Taxonomy" id="210409"/>
    <lineage>
        <taxon>Eukaryota</taxon>
        <taxon>Metazoa</taxon>
        <taxon>Ecdysozoa</taxon>
        <taxon>Arthropoda</taxon>
        <taxon>Crustacea</taxon>
        <taxon>Multicrustacea</taxon>
        <taxon>Malacostraca</taxon>
        <taxon>Eumalacostraca</taxon>
        <taxon>Eucarida</taxon>
        <taxon>Decapoda</taxon>
        <taxon>Pleocyemata</taxon>
        <taxon>Brachyura</taxon>
        <taxon>Eubrachyura</taxon>
        <taxon>Portunoidea</taxon>
        <taxon>Portunidae</taxon>
        <taxon>Portuninae</taxon>
        <taxon>Portunus</taxon>
    </lineage>
</organism>
<accession>A0A5B7G994</accession>
<evidence type="ECO:0000313" key="3">
    <source>
        <dbReference type="Proteomes" id="UP000324222"/>
    </source>
</evidence>
<feature type="transmembrane region" description="Helical" evidence="1">
    <location>
        <begin position="30"/>
        <end position="59"/>
    </location>
</feature>
<keyword evidence="1" id="KW-0812">Transmembrane</keyword>
<dbReference type="Proteomes" id="UP000324222">
    <property type="component" value="Unassembled WGS sequence"/>
</dbReference>
<comment type="caution">
    <text evidence="2">The sequence shown here is derived from an EMBL/GenBank/DDBJ whole genome shotgun (WGS) entry which is preliminary data.</text>
</comment>